<dbReference type="RefSeq" id="WP_036185338.1">
    <property type="nucleotide sequence ID" value="NZ_AVDA01000008.1"/>
</dbReference>
<gene>
    <name evidence="1" type="ORF">CD29_08860</name>
</gene>
<evidence type="ECO:0008006" key="3">
    <source>
        <dbReference type="Google" id="ProtNLM"/>
    </source>
</evidence>
<dbReference type="Pfam" id="PF14137">
    <property type="entry name" value="DUF4304"/>
    <property type="match status" value="1"/>
</dbReference>
<dbReference type="OrthoDB" id="2865544at2"/>
<dbReference type="InterPro" id="IPR025412">
    <property type="entry name" value="DUF4304"/>
</dbReference>
<dbReference type="eggNOG" id="ENOG5032DWB">
    <property type="taxonomic scope" value="Bacteria"/>
</dbReference>
<comment type="caution">
    <text evidence="1">The sequence shown here is derived from an EMBL/GenBank/DDBJ whole genome shotgun (WGS) entry which is preliminary data.</text>
</comment>
<dbReference type="EMBL" id="JPVN01000008">
    <property type="protein sequence ID" value="KGR79101.1"/>
    <property type="molecule type" value="Genomic_DNA"/>
</dbReference>
<keyword evidence="2" id="KW-1185">Reference proteome</keyword>
<dbReference type="Proteomes" id="UP000030416">
    <property type="component" value="Unassembled WGS sequence"/>
</dbReference>
<accession>A0A0A3I2P8</accession>
<organism evidence="1 2">
    <name type="scientific">Ureibacillus manganicus DSM 26584</name>
    <dbReference type="NCBI Taxonomy" id="1384049"/>
    <lineage>
        <taxon>Bacteria</taxon>
        <taxon>Bacillati</taxon>
        <taxon>Bacillota</taxon>
        <taxon>Bacilli</taxon>
        <taxon>Bacillales</taxon>
        <taxon>Caryophanaceae</taxon>
        <taxon>Ureibacillus</taxon>
    </lineage>
</organism>
<proteinExistence type="predicted"/>
<evidence type="ECO:0000313" key="2">
    <source>
        <dbReference type="Proteomes" id="UP000030416"/>
    </source>
</evidence>
<sequence length="202" mass="23994">MSMQNELKQLIKESISPLFKAKGFKKRGNNFAKVFSDFAWVVNIQNSKWNTKEEVEFTFNIGIFTDKLFGTFYEVEPPKFPTEIYSVLRLRIAELKGIQDEWYKLHLTTNLNEIKRVIQNDIENVIFPHLEQFQTIEDVINEMKRKEEQGWYENPHFLTILYQSYGYKDEAQKRISKMYAEQDTSQKEFTKELAERLGLVVG</sequence>
<reference evidence="1 2" key="1">
    <citation type="submission" date="2014-02" db="EMBL/GenBank/DDBJ databases">
        <title>Draft genome sequence of Lysinibacillus manganicus DSM 26584T.</title>
        <authorList>
            <person name="Zhang F."/>
            <person name="Wang G."/>
            <person name="Zhang L."/>
        </authorList>
    </citation>
    <scope>NUCLEOTIDE SEQUENCE [LARGE SCALE GENOMIC DNA]</scope>
    <source>
        <strain evidence="1 2">DSM 26584</strain>
    </source>
</reference>
<dbReference type="AlphaFoldDB" id="A0A0A3I2P8"/>
<protein>
    <recommendedName>
        <fullName evidence="3">DUF4304 domain-containing protein</fullName>
    </recommendedName>
</protein>
<evidence type="ECO:0000313" key="1">
    <source>
        <dbReference type="EMBL" id="KGR79101.1"/>
    </source>
</evidence>
<name>A0A0A3I2P8_9BACL</name>